<evidence type="ECO:0000313" key="3">
    <source>
        <dbReference type="EMBL" id="QIW94962.1"/>
    </source>
</evidence>
<name>A0A6H0XJQ2_9PEZI</name>
<evidence type="ECO:0000256" key="1">
    <source>
        <dbReference type="SAM" id="MobiDB-lite"/>
    </source>
</evidence>
<keyword evidence="2" id="KW-1133">Transmembrane helix</keyword>
<sequence length="524" mass="56045">MSTTTLTNTLSNYKVYTVDVTSGPSVKLTSVTSSTATLSGNAALYLSYGAPEFSLTFYKRGSPAVVFTPTTSGTASARASLPSFGTTDSSGNLVAVTPGAEDLSLEPGILLYALYNAGATSLDAGSLSNSLASALTTLQTSPSSASPSASSSVVSASVSSTSKDNLSSSSGVTSSDTTTPAASATSSGNSTISATSPGIPAGAVAGAAIGALVFGCLLGILILYCCCASRLKKQETKMDPPYPVISRKAVPGASIKEKDWGTDSVTDLERWRKHLPQEADDNTISKDARKTFDLINIHIDSYYAPRENPPKEILTAIAAATSTDLVKIFARGLADRQLLEAIAARWITHRISLYSKPEDSLLPVEYTVIPKRNGWHMESEKRESCARVEKGVGGFFPAFSQWRVLTSFLSHIMRDKDIAFQKAATAKIERAIVDLEALLKFWEISGANPSDRRQGLREILAHAAKTGEMLFRQPAIFEFDWSPRAGSPERTIVIYPVLRRNLDELGRPLPQERGLTECIQKSYT</sequence>
<accession>A0A6H0XJQ2</accession>
<organism evidence="3 4">
    <name type="scientific">Peltaster fructicola</name>
    <dbReference type="NCBI Taxonomy" id="286661"/>
    <lineage>
        <taxon>Eukaryota</taxon>
        <taxon>Fungi</taxon>
        <taxon>Dikarya</taxon>
        <taxon>Ascomycota</taxon>
        <taxon>Pezizomycotina</taxon>
        <taxon>Dothideomycetes</taxon>
        <taxon>Dothideomycetes incertae sedis</taxon>
        <taxon>Peltaster</taxon>
    </lineage>
</organism>
<dbReference type="EMBL" id="CP051139">
    <property type="protein sequence ID" value="QIW94962.1"/>
    <property type="molecule type" value="Genomic_DNA"/>
</dbReference>
<keyword evidence="2" id="KW-0812">Transmembrane</keyword>
<feature type="transmembrane region" description="Helical" evidence="2">
    <location>
        <begin position="203"/>
        <end position="227"/>
    </location>
</feature>
<dbReference type="OrthoDB" id="5421765at2759"/>
<dbReference type="AlphaFoldDB" id="A0A6H0XJQ2"/>
<gene>
    <name evidence="3" type="ORF">AMS68_000480</name>
</gene>
<reference evidence="3 4" key="1">
    <citation type="journal article" date="2016" name="Sci. Rep.">
        <title>Peltaster fructicola genome reveals evolution from an invasive phytopathogen to an ectophytic parasite.</title>
        <authorList>
            <person name="Xu C."/>
            <person name="Chen H."/>
            <person name="Gleason M.L."/>
            <person name="Xu J.R."/>
            <person name="Liu H."/>
            <person name="Zhang R."/>
            <person name="Sun G."/>
        </authorList>
    </citation>
    <scope>NUCLEOTIDE SEQUENCE [LARGE SCALE GENOMIC DNA]</scope>
    <source>
        <strain evidence="3 4">LNHT1506</strain>
    </source>
</reference>
<keyword evidence="2" id="KW-0472">Membrane</keyword>
<feature type="region of interest" description="Disordered" evidence="1">
    <location>
        <begin position="160"/>
        <end position="192"/>
    </location>
</feature>
<evidence type="ECO:0000256" key="2">
    <source>
        <dbReference type="SAM" id="Phobius"/>
    </source>
</evidence>
<evidence type="ECO:0000313" key="4">
    <source>
        <dbReference type="Proteomes" id="UP000503462"/>
    </source>
</evidence>
<protein>
    <submittedName>
        <fullName evidence="3">Uncharacterized protein</fullName>
    </submittedName>
</protein>
<proteinExistence type="predicted"/>
<keyword evidence="4" id="KW-1185">Reference proteome</keyword>
<dbReference type="Proteomes" id="UP000503462">
    <property type="component" value="Chromosome 1"/>
</dbReference>